<dbReference type="SUPFAM" id="SSF55781">
    <property type="entry name" value="GAF domain-like"/>
    <property type="match status" value="1"/>
</dbReference>
<sequence length="258" mass="28085">MMSEIVRSAARVLDLLEYFSDGETRTNLADIAQTFSLPKSSALGLLRTLCVRGYLEKDEQGLYQLNETFRIQGFSWGGARLTRLLTLARPVMTQMASELGETITLGVLTAEGKIRLVHQALSSQPIRYEMPMSTQLPIHCTAMGRMFLALKTPEERRALLARYPLSPWTKYTVTDSAQLEALIEEAAARNYSVSADEVDIGGTGVCTPILDASGAPLAMLNVSCVSARFGDKKNLIIKAVLEQGQQLADRLASGGAAV</sequence>
<feature type="domain" description="HTH iclR-type" evidence="6">
    <location>
        <begin position="6"/>
        <end position="67"/>
    </location>
</feature>
<dbReference type="GO" id="GO:0045892">
    <property type="term" value="P:negative regulation of DNA-templated transcription"/>
    <property type="evidence" value="ECO:0007669"/>
    <property type="project" value="TreeGrafter"/>
</dbReference>
<dbReference type="GO" id="GO:0003700">
    <property type="term" value="F:DNA-binding transcription factor activity"/>
    <property type="evidence" value="ECO:0007669"/>
    <property type="project" value="TreeGrafter"/>
</dbReference>
<comment type="caution">
    <text evidence="8">The sequence shown here is derived from an EMBL/GenBank/DDBJ whole genome shotgun (WGS) entry which is preliminary data.</text>
</comment>
<evidence type="ECO:0000313" key="8">
    <source>
        <dbReference type="EMBL" id="OQP36200.1"/>
    </source>
</evidence>
<dbReference type="PROSITE" id="PS51078">
    <property type="entry name" value="ICLR_ED"/>
    <property type="match status" value="1"/>
</dbReference>
<dbReference type="Pfam" id="PF09339">
    <property type="entry name" value="HTH_IclR"/>
    <property type="match status" value="1"/>
</dbReference>
<dbReference type="Gene3D" id="3.30.450.40">
    <property type="match status" value="1"/>
</dbReference>
<accession>A0A1V9DQU6</accession>
<evidence type="ECO:0000259" key="6">
    <source>
        <dbReference type="PROSITE" id="PS51077"/>
    </source>
</evidence>
<dbReference type="Gene3D" id="1.10.10.10">
    <property type="entry name" value="Winged helix-like DNA-binding domain superfamily/Winged helix DNA-binding domain"/>
    <property type="match status" value="1"/>
</dbReference>
<dbReference type="Pfam" id="PF01614">
    <property type="entry name" value="IclR_C"/>
    <property type="match status" value="1"/>
</dbReference>
<dbReference type="PANTHER" id="PTHR30136:SF24">
    <property type="entry name" value="HTH-TYPE TRANSCRIPTIONAL REPRESSOR ALLR"/>
    <property type="match status" value="1"/>
</dbReference>
<protein>
    <recommendedName>
        <fullName evidence="4">HTH-type transcriptional repressor AllR</fullName>
    </recommendedName>
    <alternativeName>
        <fullName evidence="5">Negative regulator of allantoin and glyoxylate utilization operons</fullName>
    </alternativeName>
</protein>
<dbReference type="SMART" id="SM00346">
    <property type="entry name" value="HTH_ICLR"/>
    <property type="match status" value="1"/>
</dbReference>
<reference evidence="8 9" key="1">
    <citation type="submission" date="2017-02" db="EMBL/GenBank/DDBJ databases">
        <title>Whole genome shotgun sequence of Pantoea agglomerans strain AS1 isolated from a cycad, Zamia floridana in Central Florida, USA.</title>
        <authorList>
            <person name="Lata P."/>
            <person name="Govindarajan S."/>
            <person name="Qi F."/>
            <person name="Li J.-L."/>
            <person name="Maurya S.K."/>
            <person name="Sahoo M.K."/>
        </authorList>
    </citation>
    <scope>NUCLEOTIDE SEQUENCE [LARGE SCALE GENOMIC DNA]</scope>
    <source>
        <strain evidence="8 9">AS1</strain>
    </source>
</reference>
<evidence type="ECO:0000256" key="2">
    <source>
        <dbReference type="ARBA" id="ARBA00023125"/>
    </source>
</evidence>
<keyword evidence="2" id="KW-0238">DNA-binding</keyword>
<dbReference type="EMBL" id="MWUE01000003">
    <property type="protein sequence ID" value="OQP36200.1"/>
    <property type="molecule type" value="Genomic_DNA"/>
</dbReference>
<dbReference type="InterPro" id="IPR036390">
    <property type="entry name" value="WH_DNA-bd_sf"/>
</dbReference>
<evidence type="ECO:0000256" key="1">
    <source>
        <dbReference type="ARBA" id="ARBA00023015"/>
    </source>
</evidence>
<evidence type="ECO:0000313" key="9">
    <source>
        <dbReference type="Proteomes" id="UP000192769"/>
    </source>
</evidence>
<dbReference type="GO" id="GO:0003677">
    <property type="term" value="F:DNA binding"/>
    <property type="evidence" value="ECO:0007669"/>
    <property type="project" value="UniProtKB-KW"/>
</dbReference>
<dbReference type="PROSITE" id="PS51077">
    <property type="entry name" value="HTH_ICLR"/>
    <property type="match status" value="1"/>
</dbReference>
<evidence type="ECO:0000259" key="7">
    <source>
        <dbReference type="PROSITE" id="PS51078"/>
    </source>
</evidence>
<evidence type="ECO:0000256" key="3">
    <source>
        <dbReference type="ARBA" id="ARBA00023163"/>
    </source>
</evidence>
<gene>
    <name evidence="8" type="ORF">B2J69_01105</name>
</gene>
<dbReference type="AlphaFoldDB" id="A0A1V9DQU6"/>
<proteinExistence type="predicted"/>
<name>A0A1V9DQU6_9GAMM</name>
<evidence type="ECO:0000256" key="5">
    <source>
        <dbReference type="ARBA" id="ARBA00042627"/>
    </source>
</evidence>
<feature type="domain" description="IclR-ED" evidence="7">
    <location>
        <begin position="72"/>
        <end position="257"/>
    </location>
</feature>
<dbReference type="InterPro" id="IPR005471">
    <property type="entry name" value="Tscrpt_reg_IclR_N"/>
</dbReference>
<dbReference type="Proteomes" id="UP000192769">
    <property type="component" value="Unassembled WGS sequence"/>
</dbReference>
<evidence type="ECO:0000256" key="4">
    <source>
        <dbReference type="ARBA" id="ARBA00040379"/>
    </source>
</evidence>
<dbReference type="InterPro" id="IPR036388">
    <property type="entry name" value="WH-like_DNA-bd_sf"/>
</dbReference>
<organism evidence="8 9">
    <name type="scientific">Pantoea latae</name>
    <dbReference type="NCBI Taxonomy" id="1964541"/>
    <lineage>
        <taxon>Bacteria</taxon>
        <taxon>Pseudomonadati</taxon>
        <taxon>Pseudomonadota</taxon>
        <taxon>Gammaproteobacteria</taxon>
        <taxon>Enterobacterales</taxon>
        <taxon>Erwiniaceae</taxon>
        <taxon>Pantoea</taxon>
    </lineage>
</organism>
<dbReference type="InterPro" id="IPR050707">
    <property type="entry name" value="HTH_MetabolicPath_Reg"/>
</dbReference>
<dbReference type="PANTHER" id="PTHR30136">
    <property type="entry name" value="HELIX-TURN-HELIX TRANSCRIPTIONAL REGULATOR, ICLR FAMILY"/>
    <property type="match status" value="1"/>
</dbReference>
<keyword evidence="3" id="KW-0804">Transcription</keyword>
<dbReference type="SUPFAM" id="SSF46785">
    <property type="entry name" value="Winged helix' DNA-binding domain"/>
    <property type="match status" value="1"/>
</dbReference>
<dbReference type="InterPro" id="IPR014757">
    <property type="entry name" value="Tscrpt_reg_IclR_C"/>
</dbReference>
<keyword evidence="9" id="KW-1185">Reference proteome</keyword>
<dbReference type="InterPro" id="IPR029016">
    <property type="entry name" value="GAF-like_dom_sf"/>
</dbReference>
<keyword evidence="1" id="KW-0805">Transcription regulation</keyword>